<protein>
    <submittedName>
        <fullName evidence="1">Uncharacterized protein</fullName>
    </submittedName>
</protein>
<organism evidence="1 2">
    <name type="scientific">Eleginops maclovinus</name>
    <name type="common">Patagonian blennie</name>
    <name type="synonym">Eleginus maclovinus</name>
    <dbReference type="NCBI Taxonomy" id="56733"/>
    <lineage>
        <taxon>Eukaryota</taxon>
        <taxon>Metazoa</taxon>
        <taxon>Chordata</taxon>
        <taxon>Craniata</taxon>
        <taxon>Vertebrata</taxon>
        <taxon>Euteleostomi</taxon>
        <taxon>Actinopterygii</taxon>
        <taxon>Neopterygii</taxon>
        <taxon>Teleostei</taxon>
        <taxon>Neoteleostei</taxon>
        <taxon>Acanthomorphata</taxon>
        <taxon>Eupercaria</taxon>
        <taxon>Perciformes</taxon>
        <taxon>Notothenioidei</taxon>
        <taxon>Eleginopidae</taxon>
        <taxon>Eleginops</taxon>
    </lineage>
</organism>
<dbReference type="AlphaFoldDB" id="A0AAN8ASJ1"/>
<gene>
    <name evidence="1" type="ORF">PBY51_019774</name>
</gene>
<comment type="caution">
    <text evidence="1">The sequence shown here is derived from an EMBL/GenBank/DDBJ whole genome shotgun (WGS) entry which is preliminary data.</text>
</comment>
<dbReference type="Proteomes" id="UP001346869">
    <property type="component" value="Unassembled WGS sequence"/>
</dbReference>
<reference evidence="1 2" key="2">
    <citation type="journal article" date="2023" name="Mol. Biol. Evol.">
        <title>Genomics of Secondarily Temperate Adaptation in the Only Non-Antarctic Icefish.</title>
        <authorList>
            <person name="Rivera-Colon A.G."/>
            <person name="Rayamajhi N."/>
            <person name="Minhas B.F."/>
            <person name="Madrigal G."/>
            <person name="Bilyk K.T."/>
            <person name="Yoon V."/>
            <person name="Hune M."/>
            <person name="Gregory S."/>
            <person name="Cheng C.H.C."/>
            <person name="Catchen J.M."/>
        </authorList>
    </citation>
    <scope>NUCLEOTIDE SEQUENCE [LARGE SCALE GENOMIC DNA]</scope>
    <source>
        <strain evidence="1">JMC-PN-2008</strain>
    </source>
</reference>
<sequence>MKGVSSLHILLGGLQHTTLQDEARFGGRVRRPGSEAGFGGRVRRPGSEALLSPLIAGGIEADEFHWRGQLQSSLN</sequence>
<keyword evidence="2" id="KW-1185">Reference proteome</keyword>
<accession>A0AAN8ASJ1</accession>
<evidence type="ECO:0000313" key="1">
    <source>
        <dbReference type="EMBL" id="KAK5865508.1"/>
    </source>
</evidence>
<evidence type="ECO:0000313" key="2">
    <source>
        <dbReference type="Proteomes" id="UP001346869"/>
    </source>
</evidence>
<proteinExistence type="predicted"/>
<reference evidence="1 2" key="1">
    <citation type="journal article" date="2023" name="Genes (Basel)">
        <title>Chromosome-Level Genome Assembly and Circadian Gene Repertoire of the Patagonia Blennie Eleginops maclovinus-The Closest Ancestral Proxy of Antarctic Cryonotothenioids.</title>
        <authorList>
            <person name="Cheng C.C."/>
            <person name="Rivera-Colon A.G."/>
            <person name="Minhas B.F."/>
            <person name="Wilson L."/>
            <person name="Rayamajhi N."/>
            <person name="Vargas-Chacoff L."/>
            <person name="Catchen J.M."/>
        </authorList>
    </citation>
    <scope>NUCLEOTIDE SEQUENCE [LARGE SCALE GENOMIC DNA]</scope>
    <source>
        <strain evidence="1">JMC-PN-2008</strain>
    </source>
</reference>
<dbReference type="EMBL" id="JAUZQC010000009">
    <property type="protein sequence ID" value="KAK5865508.1"/>
    <property type="molecule type" value="Genomic_DNA"/>
</dbReference>
<name>A0AAN8ASJ1_ELEMC</name>